<dbReference type="InterPro" id="IPR036097">
    <property type="entry name" value="HisK_dim/P_sf"/>
</dbReference>
<dbReference type="InterPro" id="IPR003594">
    <property type="entry name" value="HATPase_dom"/>
</dbReference>
<evidence type="ECO:0000256" key="3">
    <source>
        <dbReference type="ARBA" id="ARBA00012438"/>
    </source>
</evidence>
<dbReference type="PANTHER" id="PTHR45453">
    <property type="entry name" value="PHOSPHATE REGULON SENSOR PROTEIN PHOR"/>
    <property type="match status" value="1"/>
</dbReference>
<dbReference type="InterPro" id="IPR004358">
    <property type="entry name" value="Sig_transdc_His_kin-like_C"/>
</dbReference>
<dbReference type="OrthoDB" id="9773956at2"/>
<dbReference type="InterPro" id="IPR050351">
    <property type="entry name" value="BphY/WalK/GraS-like"/>
</dbReference>
<dbReference type="FunFam" id="3.30.565.10:FF:000006">
    <property type="entry name" value="Sensor histidine kinase WalK"/>
    <property type="match status" value="1"/>
</dbReference>
<keyword evidence="8 13" id="KW-0418">Kinase</keyword>
<evidence type="ECO:0000256" key="7">
    <source>
        <dbReference type="ARBA" id="ARBA00022692"/>
    </source>
</evidence>
<evidence type="ECO:0000256" key="2">
    <source>
        <dbReference type="ARBA" id="ARBA00004651"/>
    </source>
</evidence>
<accession>A0A1C7IGK8</accession>
<keyword evidence="7" id="KW-0812">Transmembrane</keyword>
<dbReference type="RefSeq" id="WP_065544087.1">
    <property type="nucleotide sequence ID" value="NZ_CP015405.2"/>
</dbReference>
<evidence type="ECO:0000256" key="5">
    <source>
        <dbReference type="ARBA" id="ARBA00022553"/>
    </source>
</evidence>
<keyword evidence="9" id="KW-1133">Transmembrane helix</keyword>
<keyword evidence="5" id="KW-0597">Phosphoprotein</keyword>
<gene>
    <name evidence="13" type="ORF">A4V09_20985</name>
</gene>
<dbReference type="Gene3D" id="3.30.565.10">
    <property type="entry name" value="Histidine kinase-like ATPase, C-terminal domain"/>
    <property type="match status" value="1"/>
</dbReference>
<evidence type="ECO:0000256" key="11">
    <source>
        <dbReference type="ARBA" id="ARBA00023136"/>
    </source>
</evidence>
<feature type="domain" description="Histidine kinase" evidence="12">
    <location>
        <begin position="87"/>
        <end position="301"/>
    </location>
</feature>
<dbReference type="Pfam" id="PF00512">
    <property type="entry name" value="HisKA"/>
    <property type="match status" value="1"/>
</dbReference>
<dbReference type="PROSITE" id="PS50109">
    <property type="entry name" value="HIS_KIN"/>
    <property type="match status" value="1"/>
</dbReference>
<dbReference type="EC" id="2.7.13.3" evidence="3"/>
<evidence type="ECO:0000313" key="13">
    <source>
        <dbReference type="EMBL" id="ANU77993.1"/>
    </source>
</evidence>
<evidence type="ECO:0000256" key="6">
    <source>
        <dbReference type="ARBA" id="ARBA00022679"/>
    </source>
</evidence>
<dbReference type="AlphaFoldDB" id="A0A1C7IGK8"/>
<dbReference type="InterPro" id="IPR003661">
    <property type="entry name" value="HisK_dim/P_dom"/>
</dbReference>
<dbReference type="Proteomes" id="UP000092574">
    <property type="component" value="Chromosome"/>
</dbReference>
<comment type="catalytic activity">
    <reaction evidence="1">
        <text>ATP + protein L-histidine = ADP + protein N-phospho-L-histidine.</text>
        <dbReference type="EC" id="2.7.13.3"/>
    </reaction>
</comment>
<evidence type="ECO:0000256" key="4">
    <source>
        <dbReference type="ARBA" id="ARBA00022475"/>
    </source>
</evidence>
<dbReference type="InterPro" id="IPR036890">
    <property type="entry name" value="HATPase_C_sf"/>
</dbReference>
<dbReference type="InterPro" id="IPR005467">
    <property type="entry name" value="His_kinase_dom"/>
</dbReference>
<dbReference type="CDD" id="cd00082">
    <property type="entry name" value="HisKA"/>
    <property type="match status" value="1"/>
</dbReference>
<dbReference type="SMART" id="SM00388">
    <property type="entry name" value="HisKA"/>
    <property type="match status" value="1"/>
</dbReference>
<organism evidence="13 14">
    <name type="scientific">Blautia pseudococcoides</name>
    <dbReference type="NCBI Taxonomy" id="1796616"/>
    <lineage>
        <taxon>Bacteria</taxon>
        <taxon>Bacillati</taxon>
        <taxon>Bacillota</taxon>
        <taxon>Clostridia</taxon>
        <taxon>Lachnospirales</taxon>
        <taxon>Lachnospiraceae</taxon>
        <taxon>Blautia</taxon>
    </lineage>
</organism>
<dbReference type="GO" id="GO:0005886">
    <property type="term" value="C:plasma membrane"/>
    <property type="evidence" value="ECO:0007669"/>
    <property type="project" value="UniProtKB-SubCell"/>
</dbReference>
<dbReference type="EMBL" id="CP015405">
    <property type="protein sequence ID" value="ANU77993.1"/>
    <property type="molecule type" value="Genomic_DNA"/>
</dbReference>
<dbReference type="SUPFAM" id="SSF55874">
    <property type="entry name" value="ATPase domain of HSP90 chaperone/DNA topoisomerase II/histidine kinase"/>
    <property type="match status" value="1"/>
</dbReference>
<sequence>MEAVFLGIAVLCTGFALWERHRSRVMYREIDRMMDEILSAEPVTISDLKEGPLSALSYKARRLQERQNLEVSGASREKEQVKMLVSNMSHQLKTPLANVRMYGEILENQELSEEQRRHFFGKLRRQTEKIQWVLTSLLKMVRLEQDVITFEGKDADIKPTLLQAVNSIYEKADKKQIQIQVEKFPSLYLWHNPSWTAEALENLLENAVKYSPSGSTITIRVKPYEMYSELQITDQGAGIDKAEETEIFKRFYRSPKASEEEGSGIGLYLVKLILEKEKGYVTVDSQPGHGSTFSVFLQNCK</sequence>
<dbReference type="Pfam" id="PF02518">
    <property type="entry name" value="HATPase_c"/>
    <property type="match status" value="1"/>
</dbReference>
<dbReference type="SUPFAM" id="SSF47384">
    <property type="entry name" value="Homodimeric domain of signal transducing histidine kinase"/>
    <property type="match status" value="1"/>
</dbReference>
<reference evidence="13" key="1">
    <citation type="submission" date="2017-04" db="EMBL/GenBank/DDBJ databases">
        <title>Complete Genome Sequences of Twelve Strains of a Stable Defined Moderately Diverse Mouse Microbiota 2 (sDMDMm2).</title>
        <authorList>
            <person name="Uchimura Y."/>
            <person name="Wyss M."/>
            <person name="Brugiroux S."/>
            <person name="Limenitakis J.P."/>
            <person name="Stecher B."/>
            <person name="McCoy K.D."/>
            <person name="Macpherson A.J."/>
        </authorList>
    </citation>
    <scope>NUCLEOTIDE SEQUENCE</scope>
    <source>
        <strain evidence="13">YL58</strain>
    </source>
</reference>
<dbReference type="KEGG" id="byl:A4V09_20985"/>
<dbReference type="GO" id="GO:0016036">
    <property type="term" value="P:cellular response to phosphate starvation"/>
    <property type="evidence" value="ECO:0007669"/>
    <property type="project" value="TreeGrafter"/>
</dbReference>
<dbReference type="STRING" id="1796616.A4V09_20985"/>
<keyword evidence="14" id="KW-1185">Reference proteome</keyword>
<dbReference type="SMART" id="SM00387">
    <property type="entry name" value="HATPase_c"/>
    <property type="match status" value="1"/>
</dbReference>
<evidence type="ECO:0000259" key="12">
    <source>
        <dbReference type="PROSITE" id="PS50109"/>
    </source>
</evidence>
<dbReference type="GO" id="GO:0004721">
    <property type="term" value="F:phosphoprotein phosphatase activity"/>
    <property type="evidence" value="ECO:0007669"/>
    <property type="project" value="TreeGrafter"/>
</dbReference>
<evidence type="ECO:0000313" key="14">
    <source>
        <dbReference type="Proteomes" id="UP000092574"/>
    </source>
</evidence>
<protein>
    <recommendedName>
        <fullName evidence="3">histidine kinase</fullName>
        <ecNumber evidence="3">2.7.13.3</ecNumber>
    </recommendedName>
</protein>
<evidence type="ECO:0000256" key="10">
    <source>
        <dbReference type="ARBA" id="ARBA00023012"/>
    </source>
</evidence>
<evidence type="ECO:0000256" key="1">
    <source>
        <dbReference type="ARBA" id="ARBA00000085"/>
    </source>
</evidence>
<dbReference type="GO" id="GO:0000155">
    <property type="term" value="F:phosphorelay sensor kinase activity"/>
    <property type="evidence" value="ECO:0007669"/>
    <property type="project" value="InterPro"/>
</dbReference>
<keyword evidence="10" id="KW-0902">Two-component regulatory system</keyword>
<dbReference type="Gene3D" id="1.10.287.130">
    <property type="match status" value="1"/>
</dbReference>
<comment type="subcellular location">
    <subcellularLocation>
        <location evidence="2">Cell membrane</location>
        <topology evidence="2">Multi-pass membrane protein</topology>
    </subcellularLocation>
</comment>
<evidence type="ECO:0000256" key="9">
    <source>
        <dbReference type="ARBA" id="ARBA00022989"/>
    </source>
</evidence>
<keyword evidence="11" id="KW-0472">Membrane</keyword>
<proteinExistence type="predicted"/>
<keyword evidence="4" id="KW-1003">Cell membrane</keyword>
<dbReference type="PANTHER" id="PTHR45453:SF2">
    <property type="entry name" value="HISTIDINE KINASE"/>
    <property type="match status" value="1"/>
</dbReference>
<name>A0A1C7IGK8_9FIRM</name>
<evidence type="ECO:0000256" key="8">
    <source>
        <dbReference type="ARBA" id="ARBA00022777"/>
    </source>
</evidence>
<dbReference type="PRINTS" id="PR00344">
    <property type="entry name" value="BCTRLSENSOR"/>
</dbReference>
<keyword evidence="6" id="KW-0808">Transferase</keyword>